<name>A0ABM3VAD3_MUSDO</name>
<feature type="coiled-coil region" evidence="8">
    <location>
        <begin position="621"/>
        <end position="662"/>
    </location>
</feature>
<evidence type="ECO:0000256" key="3">
    <source>
        <dbReference type="ARBA" id="ARBA00022692"/>
    </source>
</evidence>
<comment type="similarity">
    <text evidence="2">Belongs to the polycystin family.</text>
</comment>
<keyword evidence="4 9" id="KW-1133">Transmembrane helix</keyword>
<evidence type="ECO:0000313" key="12">
    <source>
        <dbReference type="Proteomes" id="UP001652621"/>
    </source>
</evidence>
<dbReference type="GeneID" id="101891186"/>
<keyword evidence="8" id="KW-0175">Coiled coil</keyword>
<evidence type="ECO:0000256" key="9">
    <source>
        <dbReference type="SAM" id="Phobius"/>
    </source>
</evidence>
<dbReference type="Proteomes" id="UP001652621">
    <property type="component" value="Unplaced"/>
</dbReference>
<dbReference type="Pfam" id="PF08016">
    <property type="entry name" value="PKD_channel"/>
    <property type="match status" value="1"/>
</dbReference>
<gene>
    <name evidence="13" type="primary">LOC101891186</name>
</gene>
<dbReference type="InterPro" id="IPR003915">
    <property type="entry name" value="PKD_2"/>
</dbReference>
<feature type="domain" description="Polycystin cation channel PKD1/PKD2" evidence="10">
    <location>
        <begin position="300"/>
        <end position="520"/>
    </location>
</feature>
<feature type="transmembrane region" description="Helical" evidence="9">
    <location>
        <begin position="43"/>
        <end position="64"/>
    </location>
</feature>
<dbReference type="InterPro" id="IPR046791">
    <property type="entry name" value="Polycystin_dom"/>
</dbReference>
<feature type="transmembrane region" description="Helical" evidence="9">
    <location>
        <begin position="302"/>
        <end position="320"/>
    </location>
</feature>
<keyword evidence="7" id="KW-0966">Cell projection</keyword>
<feature type="domain" description="Polycystin" evidence="11">
    <location>
        <begin position="93"/>
        <end position="294"/>
    </location>
</feature>
<dbReference type="InterPro" id="IPR027359">
    <property type="entry name" value="Volt_channel_dom_sf"/>
</dbReference>
<keyword evidence="3 9" id="KW-0812">Transmembrane</keyword>
<evidence type="ECO:0000256" key="4">
    <source>
        <dbReference type="ARBA" id="ARBA00022989"/>
    </source>
</evidence>
<reference evidence="13" key="1">
    <citation type="submission" date="2025-08" db="UniProtKB">
        <authorList>
            <consortium name="RefSeq"/>
        </authorList>
    </citation>
    <scope>IDENTIFICATION</scope>
    <source>
        <strain evidence="13">Aabys</strain>
        <tissue evidence="13">Whole body</tissue>
    </source>
</reference>
<evidence type="ECO:0000256" key="6">
    <source>
        <dbReference type="ARBA" id="ARBA00023180"/>
    </source>
</evidence>
<dbReference type="PANTHER" id="PTHR10877">
    <property type="entry name" value="POLYCYSTIN FAMILY MEMBER"/>
    <property type="match status" value="1"/>
</dbReference>
<evidence type="ECO:0000256" key="8">
    <source>
        <dbReference type="SAM" id="Coils"/>
    </source>
</evidence>
<keyword evidence="5 9" id="KW-0472">Membrane</keyword>
<evidence type="ECO:0000259" key="10">
    <source>
        <dbReference type="Pfam" id="PF08016"/>
    </source>
</evidence>
<dbReference type="InterPro" id="IPR051223">
    <property type="entry name" value="Polycystin"/>
</dbReference>
<dbReference type="PRINTS" id="PR01433">
    <property type="entry name" value="POLYCYSTIN2"/>
</dbReference>
<dbReference type="Pfam" id="PF20519">
    <property type="entry name" value="Polycystin_dom"/>
    <property type="match status" value="1"/>
</dbReference>
<dbReference type="Gene3D" id="1.10.287.70">
    <property type="match status" value="1"/>
</dbReference>
<protein>
    <submittedName>
        <fullName evidence="13">Polycystin-2-like protein 2 isoform X1</fullName>
    </submittedName>
</protein>
<keyword evidence="6" id="KW-0325">Glycoprotein</keyword>
<evidence type="ECO:0000256" key="1">
    <source>
        <dbReference type="ARBA" id="ARBA00004272"/>
    </source>
</evidence>
<feature type="transmembrane region" description="Helical" evidence="9">
    <location>
        <begin position="341"/>
        <end position="359"/>
    </location>
</feature>
<dbReference type="InterPro" id="IPR013122">
    <property type="entry name" value="PKD1_2_channel"/>
</dbReference>
<accession>A0ABM3VAD3</accession>
<evidence type="ECO:0000256" key="7">
    <source>
        <dbReference type="ARBA" id="ARBA00023273"/>
    </source>
</evidence>
<sequence length="667" mass="78523">MFFPRIFLQKFRIKDKKSTKRGIKTTTVKYDTDESVRSALLEILIYVIFLITTTIVATASRHLYMFYLNQTLEKLFTGREMETNYGVEVRFEELVTTADWWSFLQYKFLDDLHGEMLSSTENETFSLNNKTNGKDGLAKWQRVVLKDNILLGPPRLRQIRVKENTCHVNEAFVRYFNSCYGEYDRKIEDRSPVYKNTKFYTVSQLNVNPIRGEIKRYYGAGHVQNLSYERMINEEIFETLKSSKWIDRGTRIVVVEFVLFNYNSLMFDNVKILAELPPVGGIVTSHQFQAVKLHSIWSDADYSVFIAAIIFYLMTTFYTFEEIGELITIGSVKYLKSVWNLLDISVLLMSYLSLIYNMFHHKYLNGILEKSKENPNHFWSIDKICFWNLLYIDMMGICVFLVWIKIFKYISINKTMLQFSTTLKRCAKDLCGFAVMFFIVFLAYAQLGLLIFGTSHPDFREFGISIITLMRMFLGDFEYELIEEANHILGPIYFLSYVLFVFFILLNMFLAIINDTYGTVKDEVNQGYSKFGPYLAKILQKCFWWRKKDPEHNILKHTNDSKGQLSLKDSNGHSSDTFYPMTNEGSLPEDDTLRLRISELIREYFEYLPFNENRLQRVHLNAKENDDIRRLTNRITLLEDVLEQLIADMDLILRNIEGKQKRISKKE</sequence>
<evidence type="ECO:0000256" key="2">
    <source>
        <dbReference type="ARBA" id="ARBA00007200"/>
    </source>
</evidence>
<dbReference type="Gene3D" id="1.20.120.350">
    <property type="entry name" value="Voltage-gated potassium channels. Chain C"/>
    <property type="match status" value="1"/>
</dbReference>
<evidence type="ECO:0000259" key="11">
    <source>
        <dbReference type="Pfam" id="PF20519"/>
    </source>
</evidence>
<dbReference type="RefSeq" id="XP_058982755.1">
    <property type="nucleotide sequence ID" value="XM_059126772.1"/>
</dbReference>
<keyword evidence="12" id="KW-1185">Reference proteome</keyword>
<evidence type="ECO:0000256" key="5">
    <source>
        <dbReference type="ARBA" id="ARBA00023136"/>
    </source>
</evidence>
<feature type="transmembrane region" description="Helical" evidence="9">
    <location>
        <begin position="430"/>
        <end position="452"/>
    </location>
</feature>
<comment type="subcellular location">
    <subcellularLocation>
        <location evidence="1">Cell projection</location>
        <location evidence="1">Cilium membrane</location>
        <topology evidence="1">Multi-pass membrane protein</topology>
    </subcellularLocation>
</comment>
<dbReference type="PANTHER" id="PTHR10877:SF183">
    <property type="entry name" value="AT14535P-RELATED"/>
    <property type="match status" value="1"/>
</dbReference>
<feature type="transmembrane region" description="Helical" evidence="9">
    <location>
        <begin position="492"/>
        <end position="513"/>
    </location>
</feature>
<organism evidence="12 13">
    <name type="scientific">Musca domestica</name>
    <name type="common">House fly</name>
    <dbReference type="NCBI Taxonomy" id="7370"/>
    <lineage>
        <taxon>Eukaryota</taxon>
        <taxon>Metazoa</taxon>
        <taxon>Ecdysozoa</taxon>
        <taxon>Arthropoda</taxon>
        <taxon>Hexapoda</taxon>
        <taxon>Insecta</taxon>
        <taxon>Pterygota</taxon>
        <taxon>Neoptera</taxon>
        <taxon>Endopterygota</taxon>
        <taxon>Diptera</taxon>
        <taxon>Brachycera</taxon>
        <taxon>Muscomorpha</taxon>
        <taxon>Muscoidea</taxon>
        <taxon>Muscidae</taxon>
        <taxon>Musca</taxon>
    </lineage>
</organism>
<evidence type="ECO:0000313" key="13">
    <source>
        <dbReference type="RefSeq" id="XP_058982755.1"/>
    </source>
</evidence>
<feature type="transmembrane region" description="Helical" evidence="9">
    <location>
        <begin position="389"/>
        <end position="410"/>
    </location>
</feature>
<proteinExistence type="inferred from homology"/>